<keyword evidence="2" id="KW-1133">Transmembrane helix</keyword>
<comment type="caution">
    <text evidence="3">The sequence shown here is derived from an EMBL/GenBank/DDBJ whole genome shotgun (WGS) entry which is preliminary data.</text>
</comment>
<gene>
    <name evidence="3" type="ORF">LX76_03031</name>
</gene>
<evidence type="ECO:0000256" key="1">
    <source>
        <dbReference type="SAM" id="MobiDB-lite"/>
    </source>
</evidence>
<protein>
    <recommendedName>
        <fullName evidence="5">DUF4407 domain-containing protein</fullName>
    </recommendedName>
</protein>
<organism evidence="3 4">
    <name type="scientific">Cereibacter changlensis</name>
    <dbReference type="NCBI Taxonomy" id="402884"/>
    <lineage>
        <taxon>Bacteria</taxon>
        <taxon>Pseudomonadati</taxon>
        <taxon>Pseudomonadota</taxon>
        <taxon>Alphaproteobacteria</taxon>
        <taxon>Rhodobacterales</taxon>
        <taxon>Paracoccaceae</taxon>
        <taxon>Cereibacter</taxon>
    </lineage>
</organism>
<evidence type="ECO:0000313" key="3">
    <source>
        <dbReference type="EMBL" id="PZX51680.1"/>
    </source>
</evidence>
<evidence type="ECO:0000313" key="4">
    <source>
        <dbReference type="Proteomes" id="UP000249538"/>
    </source>
</evidence>
<dbReference type="EMBL" id="QKZS01000009">
    <property type="protein sequence ID" value="PZX51680.1"/>
    <property type="molecule type" value="Genomic_DNA"/>
</dbReference>
<feature type="transmembrane region" description="Helical" evidence="2">
    <location>
        <begin position="94"/>
        <end position="116"/>
    </location>
</feature>
<evidence type="ECO:0000256" key="2">
    <source>
        <dbReference type="SAM" id="Phobius"/>
    </source>
</evidence>
<feature type="transmembrane region" description="Helical" evidence="2">
    <location>
        <begin position="349"/>
        <end position="368"/>
    </location>
</feature>
<proteinExistence type="predicted"/>
<accession>A0A2W7R0B6</accession>
<feature type="transmembrane region" description="Helical" evidence="2">
    <location>
        <begin position="29"/>
        <end position="47"/>
    </location>
</feature>
<sequence length="448" mass="46929">MTTRPTQAEARGLQSAREIEGHLSALESFTPMALGVLSVASGIYTYLGVSSLLSDGGAMSFFAAIAYSLAVSVAIFVFWSYLIRLLPAMRTASARLGLFLSMALGSLAIIAMSSWLNAAALAGSAAVEQHLALTVQDYQNGLEQANRVAVAAQGLGLDVARARQSFQDLSAQEATGDLSGTAGRGAVFRVLTQKADELAVLETQIEGQGPLVAAAFSEGNDILSRMRTLTASSGDVEQRSVEFAEESVRLAGLIAQLRQLSVAPLVARAAQDLSASVVLPELDGSTAVIRSGQQSTIDSVLTLLGRRAETLEQAANDVIAMPTPDDITYTPISTADAVLRYAGDFIPSWAGAIAIDLLPAVLVLIMMVSQSAIRADRGTTAPEETMTLGEIRAALAALREMDMHGEISRAPAVPEPVAAEPAAAEPVVVQPDPQERPAEPPHIVGGRR</sequence>
<dbReference type="Proteomes" id="UP000249538">
    <property type="component" value="Unassembled WGS sequence"/>
</dbReference>
<feature type="transmembrane region" description="Helical" evidence="2">
    <location>
        <begin position="59"/>
        <end position="82"/>
    </location>
</feature>
<feature type="compositionally biased region" description="Low complexity" evidence="1">
    <location>
        <begin position="411"/>
        <end position="429"/>
    </location>
</feature>
<dbReference type="AlphaFoldDB" id="A0A2W7R0B6"/>
<reference evidence="3 4" key="1">
    <citation type="submission" date="2018-06" db="EMBL/GenBank/DDBJ databases">
        <title>Genomic Encyclopedia of Archaeal and Bacterial Type Strains, Phase II (KMG-II): from individual species to whole genera.</title>
        <authorList>
            <person name="Goeker M."/>
        </authorList>
    </citation>
    <scope>NUCLEOTIDE SEQUENCE [LARGE SCALE GENOMIC DNA]</scope>
    <source>
        <strain evidence="3 4">DSM 18774</strain>
    </source>
</reference>
<evidence type="ECO:0008006" key="5">
    <source>
        <dbReference type="Google" id="ProtNLM"/>
    </source>
</evidence>
<name>A0A2W7R0B6_9RHOB</name>
<dbReference type="RefSeq" id="WP_245941448.1">
    <property type="nucleotide sequence ID" value="NZ_QKZS01000009.1"/>
</dbReference>
<feature type="region of interest" description="Disordered" evidence="1">
    <location>
        <begin position="411"/>
        <end position="448"/>
    </location>
</feature>
<keyword evidence="2" id="KW-0472">Membrane</keyword>
<keyword evidence="2" id="KW-0812">Transmembrane</keyword>